<name>A0A1R2C0V5_9CILI</name>
<dbReference type="Proteomes" id="UP000187209">
    <property type="component" value="Unassembled WGS sequence"/>
</dbReference>
<evidence type="ECO:0000256" key="1">
    <source>
        <dbReference type="SAM" id="MobiDB-lite"/>
    </source>
</evidence>
<comment type="caution">
    <text evidence="2">The sequence shown here is derived from an EMBL/GenBank/DDBJ whole genome shotgun (WGS) entry which is preliminary data.</text>
</comment>
<evidence type="ECO:0000313" key="2">
    <source>
        <dbReference type="EMBL" id="OMJ82617.1"/>
    </source>
</evidence>
<protein>
    <submittedName>
        <fullName evidence="2">Uncharacterized protein</fullName>
    </submittedName>
</protein>
<dbReference type="AlphaFoldDB" id="A0A1R2C0V5"/>
<organism evidence="2 3">
    <name type="scientific">Stentor coeruleus</name>
    <dbReference type="NCBI Taxonomy" id="5963"/>
    <lineage>
        <taxon>Eukaryota</taxon>
        <taxon>Sar</taxon>
        <taxon>Alveolata</taxon>
        <taxon>Ciliophora</taxon>
        <taxon>Postciliodesmatophora</taxon>
        <taxon>Heterotrichea</taxon>
        <taxon>Heterotrichida</taxon>
        <taxon>Stentoridae</taxon>
        <taxon>Stentor</taxon>
    </lineage>
</organism>
<sequence length="319" mass="37387">MQGPTGNELDAIDDKVLDKITIPWNDNQFEVSHMGNYSMEMPEIFSSSPNTIIPDNDTELFIGGISLEYYPNEGNENTSNQTKQKRSVNVFKDFTDTPKKSRKKNKVPINKPREEPKKEYVRIKLLRGHKRATRFALNKDVFPRTTIIRVDTKNDEQKAKWNVFKFFTVQNKHFFEVVSKTDKGPLTDGEAKNKKQHGEHFRNVLKIERTFNNKFCSRYFADIRVRRSFSYYIEIIFKSSPEELCKKFNFRCCTGSLTHGNICKEKWEKLYIYCLNGLVKINCNDLEETKTNDVPEAENMDLSSFEDICEEMEDKKDEC</sequence>
<evidence type="ECO:0000313" key="3">
    <source>
        <dbReference type="Proteomes" id="UP000187209"/>
    </source>
</evidence>
<dbReference type="EMBL" id="MPUH01000334">
    <property type="protein sequence ID" value="OMJ82617.1"/>
    <property type="molecule type" value="Genomic_DNA"/>
</dbReference>
<gene>
    <name evidence="2" type="ORF">SteCoe_16666</name>
</gene>
<proteinExistence type="predicted"/>
<reference evidence="2 3" key="1">
    <citation type="submission" date="2016-11" db="EMBL/GenBank/DDBJ databases">
        <title>The macronuclear genome of Stentor coeruleus: a giant cell with tiny introns.</title>
        <authorList>
            <person name="Slabodnick M."/>
            <person name="Ruby J.G."/>
            <person name="Reiff S.B."/>
            <person name="Swart E.C."/>
            <person name="Gosai S."/>
            <person name="Prabakaran S."/>
            <person name="Witkowska E."/>
            <person name="Larue G.E."/>
            <person name="Fisher S."/>
            <person name="Freeman R.M."/>
            <person name="Gunawardena J."/>
            <person name="Chu W."/>
            <person name="Stover N.A."/>
            <person name="Gregory B.D."/>
            <person name="Nowacki M."/>
            <person name="Derisi J."/>
            <person name="Roy S.W."/>
            <person name="Marshall W.F."/>
            <person name="Sood P."/>
        </authorList>
    </citation>
    <scope>NUCLEOTIDE SEQUENCE [LARGE SCALE GENOMIC DNA]</scope>
    <source>
        <strain evidence="2">WM001</strain>
    </source>
</reference>
<accession>A0A1R2C0V5</accession>
<keyword evidence="3" id="KW-1185">Reference proteome</keyword>
<feature type="region of interest" description="Disordered" evidence="1">
    <location>
        <begin position="72"/>
        <end position="114"/>
    </location>
</feature>